<protein>
    <submittedName>
        <fullName evidence="2">Uncharacterized protein</fullName>
    </submittedName>
</protein>
<comment type="caution">
    <text evidence="2">The sequence shown here is derived from an EMBL/GenBank/DDBJ whole genome shotgun (WGS) entry which is preliminary data.</text>
</comment>
<evidence type="ECO:0000313" key="3">
    <source>
        <dbReference type="Proteomes" id="UP000252085"/>
    </source>
</evidence>
<keyword evidence="1" id="KW-1133">Transmembrane helix</keyword>
<accession>A0A367R3B1</accession>
<dbReference type="Proteomes" id="UP000252085">
    <property type="component" value="Unassembled WGS sequence"/>
</dbReference>
<dbReference type="AlphaFoldDB" id="A0A367R3B1"/>
<dbReference type="EMBL" id="LXQE01000193">
    <property type="protein sequence ID" value="RCJ29994.1"/>
    <property type="molecule type" value="Genomic_DNA"/>
</dbReference>
<gene>
    <name evidence="2" type="ORF">A6769_34705</name>
</gene>
<keyword evidence="1" id="KW-0472">Membrane</keyword>
<evidence type="ECO:0000313" key="2">
    <source>
        <dbReference type="EMBL" id="RCJ29994.1"/>
    </source>
</evidence>
<keyword evidence="1" id="KW-0812">Transmembrane</keyword>
<name>A0A367R3B1_NOSPU</name>
<evidence type="ECO:0000256" key="1">
    <source>
        <dbReference type="SAM" id="Phobius"/>
    </source>
</evidence>
<feature type="transmembrane region" description="Helical" evidence="1">
    <location>
        <begin position="35"/>
        <end position="54"/>
    </location>
</feature>
<proteinExistence type="predicted"/>
<reference evidence="2 3" key="1">
    <citation type="submission" date="2016-04" db="EMBL/GenBank/DDBJ databases">
        <authorList>
            <person name="Evans L.H."/>
            <person name="Alamgir A."/>
            <person name="Owens N."/>
            <person name="Weber N.D."/>
            <person name="Virtaneva K."/>
            <person name="Barbian K."/>
            <person name="Babar A."/>
            <person name="Rosenke K."/>
        </authorList>
    </citation>
    <scope>NUCLEOTIDE SEQUENCE [LARGE SCALE GENOMIC DNA]</scope>
    <source>
        <strain evidence="2">NIES-2108</strain>
    </source>
</reference>
<organism evidence="2 3">
    <name type="scientific">Nostoc punctiforme NIES-2108</name>
    <dbReference type="NCBI Taxonomy" id="1356359"/>
    <lineage>
        <taxon>Bacteria</taxon>
        <taxon>Bacillati</taxon>
        <taxon>Cyanobacteriota</taxon>
        <taxon>Cyanophyceae</taxon>
        <taxon>Nostocales</taxon>
        <taxon>Nostocaceae</taxon>
        <taxon>Nostoc</taxon>
    </lineage>
</organism>
<sequence>MKRDLPNWLQSLLTNLSAKPYYNEKPRQQTVLNHVWTTFLALIVGVYISTFSVIKSDFYLLLLPLG</sequence>